<evidence type="ECO:0000313" key="8">
    <source>
        <dbReference type="Proteomes" id="UP000515121"/>
    </source>
</evidence>
<feature type="compositionally biased region" description="Basic and acidic residues" evidence="6">
    <location>
        <begin position="357"/>
        <end position="371"/>
    </location>
</feature>
<reference evidence="9 10" key="1">
    <citation type="submission" date="2025-04" db="UniProtKB">
        <authorList>
            <consortium name="RefSeq"/>
        </authorList>
    </citation>
    <scope>IDENTIFICATION</scope>
    <source>
        <tissue evidence="9 10">Fruit stalk</tissue>
    </source>
</reference>
<sequence length="619" mass="69772">MAEFEDIGADIGKKKQKLSSDIEIDIAEKDVSDEEIDADKLERRMWKDRVKLKRIKERQKIAALQAAEKQKPKQTSDQAQRKKMSRAQDGILKYMLKLMEVCKARGFVYGIIPEKGKPVSGASDNIRAWWKEKVKFDKNGPAAIAKYETECLAMSESDNNRSRNPQSSLQDLQDATLGSLLSSLMQHCDPPQRKYPLEKRIPPPWWPTGNEEWWVKLGLQQGQSPPYKKPHDLKKMWKVGVLTAVIKHMSPNIAKIRRHVRRSKCLQDKMTAKESAIWLGVLGREEALIWQPSSDNGTSGITEMPQGRRGNKKQPAISGDNDYDVDGFDDGVGSVSSKDDRRNQQTNAEPVAYISNDDSHPVQENEPAEKQPRRKKPRIRSSYGDQQPVLSHGEQQPVSSHGDQHPGPLPDEHINAESRNTLPDINQSDISFLECQMPGTQQETDASTVLRHVEKGLDVQSYLPATEYCHYPAIPCANEISTQSMYVDGRPMLSPLLQHSELHHGAAYEFYNPPVDFRPGHDGQQTQMEMNVAQIRPENGVDVSAPGRIEHEITGGELHHYVKDLFHSEQDRAVHNPFGSPTSDPSFYGGFNSPFELPFDGTSSLEELLDDDLIQYFGA</sequence>
<evidence type="ECO:0000256" key="6">
    <source>
        <dbReference type="SAM" id="MobiDB-lite"/>
    </source>
</evidence>
<evidence type="ECO:0000313" key="10">
    <source>
        <dbReference type="RefSeq" id="XP_022730316.1"/>
    </source>
</evidence>
<evidence type="ECO:0000313" key="9">
    <source>
        <dbReference type="RefSeq" id="XP_022730315.1"/>
    </source>
</evidence>
<dbReference type="FunFam" id="1.10.3180.10:FF:000002">
    <property type="entry name" value="Ethylene insensitive 3-like 1"/>
    <property type="match status" value="1"/>
</dbReference>
<protein>
    <submittedName>
        <fullName evidence="9 10">ETHYLENE INSENSITIVE 3-like 3 protein isoform X1</fullName>
    </submittedName>
</protein>
<feature type="domain" description="Ethylene insensitive 3-like DNA-binding" evidence="7">
    <location>
        <begin position="40"/>
        <end position="286"/>
    </location>
</feature>
<proteinExistence type="inferred from homology"/>
<dbReference type="GO" id="GO:0000976">
    <property type="term" value="F:transcription cis-regulatory region binding"/>
    <property type="evidence" value="ECO:0007669"/>
    <property type="project" value="UniProtKB-ARBA"/>
</dbReference>
<comment type="subcellular location">
    <subcellularLocation>
        <location evidence="1">Nucleus</location>
    </subcellularLocation>
</comment>
<dbReference type="GO" id="GO:0005634">
    <property type="term" value="C:nucleus"/>
    <property type="evidence" value="ECO:0007669"/>
    <property type="project" value="UniProtKB-SubCell"/>
</dbReference>
<evidence type="ECO:0000256" key="1">
    <source>
        <dbReference type="ARBA" id="ARBA00004123"/>
    </source>
</evidence>
<dbReference type="FunFam" id="1.10.3180.10:FF:000001">
    <property type="entry name" value="Ethylene insensitive 3-like 1"/>
    <property type="match status" value="1"/>
</dbReference>
<keyword evidence="4" id="KW-0238">DNA-binding</keyword>
<dbReference type="RefSeq" id="XP_022730318.1">
    <property type="nucleotide sequence ID" value="XM_022874583.1"/>
</dbReference>
<dbReference type="SUPFAM" id="SSF116768">
    <property type="entry name" value="DNA-binding domain of EIN3-like"/>
    <property type="match status" value="1"/>
</dbReference>
<organism evidence="8 13">
    <name type="scientific">Durio zibethinus</name>
    <name type="common">Durian</name>
    <dbReference type="NCBI Taxonomy" id="66656"/>
    <lineage>
        <taxon>Eukaryota</taxon>
        <taxon>Viridiplantae</taxon>
        <taxon>Streptophyta</taxon>
        <taxon>Embryophyta</taxon>
        <taxon>Tracheophyta</taxon>
        <taxon>Spermatophyta</taxon>
        <taxon>Magnoliopsida</taxon>
        <taxon>eudicotyledons</taxon>
        <taxon>Gunneridae</taxon>
        <taxon>Pentapetalae</taxon>
        <taxon>rosids</taxon>
        <taxon>malvids</taxon>
        <taxon>Malvales</taxon>
        <taxon>Malvaceae</taxon>
        <taxon>Helicteroideae</taxon>
        <taxon>Durio</taxon>
    </lineage>
</organism>
<keyword evidence="5" id="KW-0539">Nucleus</keyword>
<dbReference type="PANTHER" id="PTHR33305:SF30">
    <property type="entry name" value="ETHYLENE INSENSITIVE 3-LIKE 3 PROTEIN"/>
    <property type="match status" value="1"/>
</dbReference>
<evidence type="ECO:0000259" key="7">
    <source>
        <dbReference type="Pfam" id="PF04873"/>
    </source>
</evidence>
<gene>
    <name evidence="9 10 11 12 13" type="primary">LOC111285247</name>
</gene>
<dbReference type="PANTHER" id="PTHR33305">
    <property type="entry name" value="ETHYLENE INSENSITIVE 3-LIKE 2 PROTEIN"/>
    <property type="match status" value="1"/>
</dbReference>
<dbReference type="InterPro" id="IPR006957">
    <property type="entry name" value="EIN3"/>
</dbReference>
<dbReference type="RefSeq" id="XP_022730319.1">
    <property type="nucleotide sequence ID" value="XM_022874584.1"/>
</dbReference>
<dbReference type="Pfam" id="PF04873">
    <property type="entry name" value="EIN3_DNA-bd"/>
    <property type="match status" value="1"/>
</dbReference>
<evidence type="ECO:0000313" key="12">
    <source>
        <dbReference type="RefSeq" id="XP_022730318.1"/>
    </source>
</evidence>
<keyword evidence="3" id="KW-0936">Ethylene signaling pathway</keyword>
<evidence type="ECO:0000256" key="2">
    <source>
        <dbReference type="ARBA" id="ARBA00009416"/>
    </source>
</evidence>
<dbReference type="RefSeq" id="XP_022730317.1">
    <property type="nucleotide sequence ID" value="XM_022874582.1"/>
</dbReference>
<dbReference type="GO" id="GO:0009873">
    <property type="term" value="P:ethylene-activated signaling pathway"/>
    <property type="evidence" value="ECO:0007669"/>
    <property type="project" value="UniProtKB-KW"/>
</dbReference>
<dbReference type="OrthoDB" id="2017676at2759"/>
<evidence type="ECO:0000256" key="4">
    <source>
        <dbReference type="ARBA" id="ARBA00023125"/>
    </source>
</evidence>
<dbReference type="InterPro" id="IPR047091">
    <property type="entry name" value="EIN3-like_DNA-bd"/>
</dbReference>
<evidence type="ECO:0000256" key="3">
    <source>
        <dbReference type="ARBA" id="ARBA00022745"/>
    </source>
</evidence>
<name>A0A6P5XPR8_DURZI</name>
<dbReference type="Proteomes" id="UP000515121">
    <property type="component" value="Unplaced"/>
</dbReference>
<dbReference type="GO" id="GO:0003700">
    <property type="term" value="F:DNA-binding transcription factor activity"/>
    <property type="evidence" value="ECO:0007669"/>
    <property type="project" value="InterPro"/>
</dbReference>
<evidence type="ECO:0000313" key="11">
    <source>
        <dbReference type="RefSeq" id="XP_022730317.1"/>
    </source>
</evidence>
<dbReference type="InterPro" id="IPR023278">
    <property type="entry name" value="Ethylene_insens-like_DNA-bd"/>
</dbReference>
<feature type="compositionally biased region" description="Polar residues" evidence="6">
    <location>
        <begin position="383"/>
        <end position="401"/>
    </location>
</feature>
<feature type="compositionally biased region" description="Polar residues" evidence="6">
    <location>
        <begin position="291"/>
        <end position="301"/>
    </location>
</feature>
<dbReference type="GeneID" id="111285247"/>
<dbReference type="KEGG" id="dzi:111285247"/>
<evidence type="ECO:0000313" key="13">
    <source>
        <dbReference type="RefSeq" id="XP_022730319.1"/>
    </source>
</evidence>
<dbReference type="Gene3D" id="1.10.3180.10">
    <property type="entry name" value="DNA-binding domain of EIN3-like"/>
    <property type="match status" value="2"/>
</dbReference>
<accession>A0A6P5XPR8</accession>
<keyword evidence="8" id="KW-1185">Reference proteome</keyword>
<evidence type="ECO:0000256" key="5">
    <source>
        <dbReference type="ARBA" id="ARBA00023242"/>
    </source>
</evidence>
<dbReference type="RefSeq" id="XP_022730315.1">
    <property type="nucleotide sequence ID" value="XM_022874580.1"/>
</dbReference>
<dbReference type="RefSeq" id="XP_022730316.1">
    <property type="nucleotide sequence ID" value="XM_022874581.1"/>
</dbReference>
<dbReference type="AlphaFoldDB" id="A0A6P5XPR8"/>
<comment type="similarity">
    <text evidence="2">Belongs to the EIN3 family.</text>
</comment>
<feature type="region of interest" description="Disordered" evidence="6">
    <location>
        <begin position="291"/>
        <end position="416"/>
    </location>
</feature>
<feature type="region of interest" description="Disordered" evidence="6">
    <location>
        <begin position="63"/>
        <end position="84"/>
    </location>
</feature>